<dbReference type="SMART" id="SM00448">
    <property type="entry name" value="REC"/>
    <property type="match status" value="1"/>
</dbReference>
<proteinExistence type="predicted"/>
<keyword evidence="4" id="KW-1185">Reference proteome</keyword>
<dbReference type="AlphaFoldDB" id="A0A1H7MNM6"/>
<dbReference type="InterPro" id="IPR001789">
    <property type="entry name" value="Sig_transdc_resp-reg_receiver"/>
</dbReference>
<dbReference type="RefSeq" id="WP_091407627.1">
    <property type="nucleotide sequence ID" value="NZ_FOAB01000003.1"/>
</dbReference>
<organism evidence="3 4">
    <name type="scientific">Aquimarina amphilecti</name>
    <dbReference type="NCBI Taxonomy" id="1038014"/>
    <lineage>
        <taxon>Bacteria</taxon>
        <taxon>Pseudomonadati</taxon>
        <taxon>Bacteroidota</taxon>
        <taxon>Flavobacteriia</taxon>
        <taxon>Flavobacteriales</taxon>
        <taxon>Flavobacteriaceae</taxon>
        <taxon>Aquimarina</taxon>
    </lineage>
</organism>
<name>A0A1H7MNM6_AQUAM</name>
<dbReference type="PANTHER" id="PTHR44520">
    <property type="entry name" value="RESPONSE REGULATOR RCP1-RELATED"/>
    <property type="match status" value="1"/>
</dbReference>
<accession>A0A1H7MNM6</accession>
<dbReference type="Pfam" id="PF00072">
    <property type="entry name" value="Response_reg"/>
    <property type="match status" value="1"/>
</dbReference>
<dbReference type="OrthoDB" id="673128at2"/>
<dbReference type="STRING" id="1038014.SAMN04487910_1800"/>
<dbReference type="InterPro" id="IPR011006">
    <property type="entry name" value="CheY-like_superfamily"/>
</dbReference>
<dbReference type="PROSITE" id="PS50110">
    <property type="entry name" value="RESPONSE_REGULATORY"/>
    <property type="match status" value="1"/>
</dbReference>
<dbReference type="SUPFAM" id="SSF52172">
    <property type="entry name" value="CheY-like"/>
    <property type="match status" value="1"/>
</dbReference>
<sequence>MRRIDIACVIDDDPIFVFGIKKVMQLIDFCEGIMVFKNGQEALNNLGAIISAKEKLPDIILLDLNMPILDGWQFLDEFIKIPCEKEILIYVVSSSVDPEDVLKAKSYEGVSDYIVKPISVSKLKEVLYDFENALN</sequence>
<dbReference type="Proteomes" id="UP000198521">
    <property type="component" value="Unassembled WGS sequence"/>
</dbReference>
<keyword evidence="1" id="KW-0597">Phosphoprotein</keyword>
<evidence type="ECO:0000313" key="3">
    <source>
        <dbReference type="EMBL" id="SEL12832.1"/>
    </source>
</evidence>
<feature type="domain" description="Response regulatory" evidence="2">
    <location>
        <begin position="6"/>
        <end position="131"/>
    </location>
</feature>
<protein>
    <submittedName>
        <fullName evidence="3">Response regulator receiver domain-containing protein</fullName>
    </submittedName>
</protein>
<evidence type="ECO:0000313" key="4">
    <source>
        <dbReference type="Proteomes" id="UP000198521"/>
    </source>
</evidence>
<dbReference type="EMBL" id="FOAB01000003">
    <property type="protein sequence ID" value="SEL12832.1"/>
    <property type="molecule type" value="Genomic_DNA"/>
</dbReference>
<evidence type="ECO:0000256" key="1">
    <source>
        <dbReference type="PROSITE-ProRule" id="PRU00169"/>
    </source>
</evidence>
<dbReference type="Gene3D" id="3.40.50.2300">
    <property type="match status" value="1"/>
</dbReference>
<dbReference type="InterPro" id="IPR052893">
    <property type="entry name" value="TCS_response_regulator"/>
</dbReference>
<evidence type="ECO:0000259" key="2">
    <source>
        <dbReference type="PROSITE" id="PS50110"/>
    </source>
</evidence>
<reference evidence="4" key="1">
    <citation type="submission" date="2016-10" db="EMBL/GenBank/DDBJ databases">
        <authorList>
            <person name="Varghese N."/>
            <person name="Submissions S."/>
        </authorList>
    </citation>
    <scope>NUCLEOTIDE SEQUENCE [LARGE SCALE GENOMIC DNA]</scope>
    <source>
        <strain evidence="4">DSM 25232 / NCIMB 14723 / 92V</strain>
    </source>
</reference>
<gene>
    <name evidence="3" type="ORF">SAMN04487910_1800</name>
</gene>
<dbReference type="GO" id="GO:0000160">
    <property type="term" value="P:phosphorelay signal transduction system"/>
    <property type="evidence" value="ECO:0007669"/>
    <property type="project" value="InterPro"/>
</dbReference>
<feature type="modified residue" description="4-aspartylphosphate" evidence="1">
    <location>
        <position position="63"/>
    </location>
</feature>
<dbReference type="PANTHER" id="PTHR44520:SF2">
    <property type="entry name" value="RESPONSE REGULATOR RCP1"/>
    <property type="match status" value="1"/>
</dbReference>